<reference evidence="7" key="1">
    <citation type="journal article" date="2019" name="Int. J. Syst. Evol. Microbiol.">
        <title>The Global Catalogue of Microorganisms (GCM) 10K type strain sequencing project: providing services to taxonomists for standard genome sequencing and annotation.</title>
        <authorList>
            <consortium name="The Broad Institute Genomics Platform"/>
            <consortium name="The Broad Institute Genome Sequencing Center for Infectious Disease"/>
            <person name="Wu L."/>
            <person name="Ma J."/>
        </authorList>
    </citation>
    <scope>NUCLEOTIDE SEQUENCE [LARGE SCALE GENOMIC DNA]</scope>
    <source>
        <strain evidence="7">JCM 13378</strain>
    </source>
</reference>
<protein>
    <submittedName>
        <fullName evidence="6">Formimidoylglutamase</fullName>
    </submittedName>
</protein>
<organism evidence="6 7">
    <name type="scientific">Bowmanella denitrificans</name>
    <dbReference type="NCBI Taxonomy" id="366582"/>
    <lineage>
        <taxon>Bacteria</taxon>
        <taxon>Pseudomonadati</taxon>
        <taxon>Pseudomonadota</taxon>
        <taxon>Gammaproteobacteria</taxon>
        <taxon>Alteromonadales</taxon>
        <taxon>Alteromonadaceae</taxon>
        <taxon>Bowmanella</taxon>
    </lineage>
</organism>
<gene>
    <name evidence="6" type="ORF">GCM10009092_22030</name>
</gene>
<comment type="similarity">
    <text evidence="5">Belongs to the arginase family.</text>
</comment>
<keyword evidence="3" id="KW-0369">Histidine metabolism</keyword>
<name>A0ABP3GZN2_9ALTE</name>
<keyword evidence="4" id="KW-0464">Manganese</keyword>
<evidence type="ECO:0000256" key="3">
    <source>
        <dbReference type="ARBA" id="ARBA00022808"/>
    </source>
</evidence>
<keyword evidence="1" id="KW-0479">Metal-binding</keyword>
<sequence length="341" mass="36940">MSLVRFLDGEAVLQLCNARPGETKLGQVVQCMGNFADYAEAYAAGCRFALVGVPEQVGPTANCGKGGAQLGWSAFLRTFLNLQANSCLSGENILLLGEVICDDLPATTELGELRTQCEEIDRRLVSALKPVFAAGLTPLVIGGGHNNAYGIIRACSESGGQPLAVVNLDPHSDFRPLEGRHSGNPFRYAYQHGYLSHYAVLGLHEQKNSADALQALREAGFPWFSIQQICWRRELSFEQALTTLCDYLLASGKPLGLELDVDAISELPSSAMTFAGVNLNDALYYVHHIASQANTQYLHLAEGAPERHPAGIEAGNRVVGQALSELVCTFIKARSEWPQHR</sequence>
<dbReference type="PANTHER" id="PTHR11358">
    <property type="entry name" value="ARGINASE/AGMATINASE"/>
    <property type="match status" value="1"/>
</dbReference>
<evidence type="ECO:0000313" key="6">
    <source>
        <dbReference type="EMBL" id="GAA0357408.1"/>
    </source>
</evidence>
<dbReference type="EMBL" id="BAAAEI010000012">
    <property type="protein sequence ID" value="GAA0357408.1"/>
    <property type="molecule type" value="Genomic_DNA"/>
</dbReference>
<dbReference type="InterPro" id="IPR023696">
    <property type="entry name" value="Ureohydrolase_dom_sf"/>
</dbReference>
<dbReference type="RefSeq" id="WP_343844907.1">
    <property type="nucleotide sequence ID" value="NZ_BAAAEI010000012.1"/>
</dbReference>
<evidence type="ECO:0000256" key="1">
    <source>
        <dbReference type="ARBA" id="ARBA00022723"/>
    </source>
</evidence>
<dbReference type="PANTHER" id="PTHR11358:SF35">
    <property type="entry name" value="FORMIMIDOYLGLUTAMASE"/>
    <property type="match status" value="1"/>
</dbReference>
<evidence type="ECO:0000256" key="5">
    <source>
        <dbReference type="PROSITE-ProRule" id="PRU00742"/>
    </source>
</evidence>
<evidence type="ECO:0000256" key="2">
    <source>
        <dbReference type="ARBA" id="ARBA00022801"/>
    </source>
</evidence>
<dbReference type="PROSITE" id="PS51409">
    <property type="entry name" value="ARGINASE_2"/>
    <property type="match status" value="1"/>
</dbReference>
<keyword evidence="2" id="KW-0378">Hydrolase</keyword>
<dbReference type="Pfam" id="PF00491">
    <property type="entry name" value="Arginase"/>
    <property type="match status" value="1"/>
</dbReference>
<dbReference type="SUPFAM" id="SSF52768">
    <property type="entry name" value="Arginase/deacetylase"/>
    <property type="match status" value="1"/>
</dbReference>
<evidence type="ECO:0000313" key="7">
    <source>
        <dbReference type="Proteomes" id="UP001501757"/>
    </source>
</evidence>
<comment type="caution">
    <text evidence="6">The sequence shown here is derived from an EMBL/GenBank/DDBJ whole genome shotgun (WGS) entry which is preliminary data.</text>
</comment>
<proteinExistence type="inferred from homology"/>
<dbReference type="InterPro" id="IPR006035">
    <property type="entry name" value="Ureohydrolase"/>
</dbReference>
<dbReference type="Gene3D" id="3.40.800.10">
    <property type="entry name" value="Ureohydrolase domain"/>
    <property type="match status" value="1"/>
</dbReference>
<dbReference type="Proteomes" id="UP001501757">
    <property type="component" value="Unassembled WGS sequence"/>
</dbReference>
<keyword evidence="7" id="KW-1185">Reference proteome</keyword>
<evidence type="ECO:0000256" key="4">
    <source>
        <dbReference type="ARBA" id="ARBA00023211"/>
    </source>
</evidence>
<dbReference type="CDD" id="cd09988">
    <property type="entry name" value="Formimidoylglutamase"/>
    <property type="match status" value="1"/>
</dbReference>
<accession>A0ABP3GZN2</accession>